<name>A0ABT2Y5S5_9MOLU</name>
<accession>A0ABT2Y5S5</accession>
<organism evidence="1 2">
    <name type="scientific">Paracholeplasma manati</name>
    <dbReference type="NCBI Taxonomy" id="591373"/>
    <lineage>
        <taxon>Bacteria</taxon>
        <taxon>Bacillati</taxon>
        <taxon>Mycoplasmatota</taxon>
        <taxon>Mollicutes</taxon>
        <taxon>Acholeplasmatales</taxon>
        <taxon>Acholeplasmataceae</taxon>
        <taxon>Paracholeplasma</taxon>
    </lineage>
</organism>
<reference evidence="1" key="1">
    <citation type="submission" date="2022-09" db="EMBL/GenBank/DDBJ databases">
        <title>Novel Mycoplasma species identified in domestic and wild animals.</title>
        <authorList>
            <person name="Volokhov D.V."/>
            <person name="Furtak V.A."/>
            <person name="Zagorodnyaya T.A."/>
        </authorList>
    </citation>
    <scope>NUCLEOTIDE SEQUENCE</scope>
    <source>
        <strain evidence="1">Oakley</strain>
    </source>
</reference>
<comment type="caution">
    <text evidence="1">The sequence shown here is derived from an EMBL/GenBank/DDBJ whole genome shotgun (WGS) entry which is preliminary data.</text>
</comment>
<evidence type="ECO:0000313" key="2">
    <source>
        <dbReference type="Proteomes" id="UP001177160"/>
    </source>
</evidence>
<dbReference type="Proteomes" id="UP001177160">
    <property type="component" value="Unassembled WGS sequence"/>
</dbReference>
<proteinExistence type="predicted"/>
<dbReference type="PROSITE" id="PS51257">
    <property type="entry name" value="PROKAR_LIPOPROTEIN"/>
    <property type="match status" value="1"/>
</dbReference>
<evidence type="ECO:0000313" key="1">
    <source>
        <dbReference type="EMBL" id="MCV2232085.1"/>
    </source>
</evidence>
<dbReference type="RefSeq" id="WP_263608251.1">
    <property type="nucleotide sequence ID" value="NZ_JAOVQM010000003.1"/>
</dbReference>
<protein>
    <submittedName>
        <fullName evidence="1">Uncharacterized protein</fullName>
    </submittedName>
</protein>
<dbReference type="EMBL" id="JAOVQM010000003">
    <property type="protein sequence ID" value="MCV2232085.1"/>
    <property type="molecule type" value="Genomic_DNA"/>
</dbReference>
<gene>
    <name evidence="1" type="ORF">N7548_04505</name>
</gene>
<keyword evidence="2" id="KW-1185">Reference proteome</keyword>
<sequence length="250" mass="29146">MKKTMIVYTFSLLVMLVGCNTRQPVTEVTLNGTYELVDFISSNINIGEPVHNPYTDDYQRVIHIEENAVTIRDINYTNQTEQVYDYTIIMNYGYYIDIENDDTKYVQRIYTDAKAGILEIIENDTETKHFIFSKYEQPDQTLIPNGTYEIYAAFGVAYGQLVKPEVWTQFDLKINGSKISFIRQVVGEAVERSEGNYRGGVIAIMTNMGDHDEYLEYDPSEKTLTYTEKFYSFSQPELNRDYYYIFKLKS</sequence>